<evidence type="ECO:0000313" key="2">
    <source>
        <dbReference type="Proteomes" id="UP001177021"/>
    </source>
</evidence>
<accession>A0ACB0L2Y5</accession>
<dbReference type="Proteomes" id="UP001177021">
    <property type="component" value="Unassembled WGS sequence"/>
</dbReference>
<comment type="caution">
    <text evidence="1">The sequence shown here is derived from an EMBL/GenBank/DDBJ whole genome shotgun (WGS) entry which is preliminary data.</text>
</comment>
<sequence>MKGAIDEGKEISPMFPRLHVKDAEKGGPKAPPRNKMALYEQFSIPSQSFASGGPGPGSLFSLPLRNITVPTTSSHLGCSQSIKFCSSNASSILSDKTQAYNSRKINLTKLTVSHDLEHMKPAKQVTKIQQDNFINSSKNYLKQLDGEDAFIIPASVHVKSSCSSNIHNDKDEEDRLARCNLSCSLKSLNSFRKVMNSREDLELKSAQYGKNQMEEHKDESQIDQKAEEDKPSHSLHGFDETTNASLNSSVKDRNSESKKKEHRFMKEETKNISLDSLKTLQGSNGLRHEEHESFVDKINLRDHCMENTAMSDVQKCSGELELGRRPLHGKRERNKDEETSRNYDALNKSSSECRFGIDINPDDVVGLIGEKQFWKTRRTIINQQRIFFMQVFELHRLIKVQQLIAGSPHLLFEDNLVLHKPSIKTSSPKELQSDFVGEQSSTAFKLDSKSEKATASEDVENNAVGKISFPCANNISKEHNHISNYTNHHFGNLALASADKNSNSNSKQSPSIVYPPPPPPPPNQWLVPVMSPSEGLVYKPIIGPCPPNAGGIMTPLYGAMSFNPGSKDVLDPSLTTSFHQKIRILSGSSLPPLLPPPSCVPSFMHRSISASSLEQMGQSNGPKNHYSSAELNSAILYQNPSNISTQISQVMSRNFPTYQTLEDNKELQISTGSSPSKRMKRDELPLFPVAPTFWSSPDRESSVEHHSRVIKALPHNPKSASESAAKIFKSIQEERKFF</sequence>
<organism evidence="1 2">
    <name type="scientific">Trifolium pratense</name>
    <name type="common">Red clover</name>
    <dbReference type="NCBI Taxonomy" id="57577"/>
    <lineage>
        <taxon>Eukaryota</taxon>
        <taxon>Viridiplantae</taxon>
        <taxon>Streptophyta</taxon>
        <taxon>Embryophyta</taxon>
        <taxon>Tracheophyta</taxon>
        <taxon>Spermatophyta</taxon>
        <taxon>Magnoliopsida</taxon>
        <taxon>eudicotyledons</taxon>
        <taxon>Gunneridae</taxon>
        <taxon>Pentapetalae</taxon>
        <taxon>rosids</taxon>
        <taxon>fabids</taxon>
        <taxon>Fabales</taxon>
        <taxon>Fabaceae</taxon>
        <taxon>Papilionoideae</taxon>
        <taxon>50 kb inversion clade</taxon>
        <taxon>NPAAA clade</taxon>
        <taxon>Hologalegina</taxon>
        <taxon>IRL clade</taxon>
        <taxon>Trifolieae</taxon>
        <taxon>Trifolium</taxon>
    </lineage>
</organism>
<gene>
    <name evidence="1" type="ORF">MILVUS5_LOCUS29110</name>
</gene>
<name>A0ACB0L2Y5_TRIPR</name>
<dbReference type="EMBL" id="CASHSV030000409">
    <property type="protein sequence ID" value="CAJ2663748.1"/>
    <property type="molecule type" value="Genomic_DNA"/>
</dbReference>
<evidence type="ECO:0000313" key="1">
    <source>
        <dbReference type="EMBL" id="CAJ2663748.1"/>
    </source>
</evidence>
<protein>
    <submittedName>
        <fullName evidence="1">Uncharacterized protein</fullName>
    </submittedName>
</protein>
<proteinExistence type="predicted"/>
<keyword evidence="2" id="KW-1185">Reference proteome</keyword>
<reference evidence="1" key="1">
    <citation type="submission" date="2023-10" db="EMBL/GenBank/DDBJ databases">
        <authorList>
            <person name="Rodriguez Cubillos JULIANA M."/>
            <person name="De Vega J."/>
        </authorList>
    </citation>
    <scope>NUCLEOTIDE SEQUENCE</scope>
</reference>